<gene>
    <name evidence="2" type="ORF">EVX74_014890</name>
</gene>
<dbReference type="PANTHER" id="PTHR45398:SF1">
    <property type="entry name" value="ENZYME, PUTATIVE (JCVI)-RELATED"/>
    <property type="match status" value="1"/>
</dbReference>
<proteinExistence type="predicted"/>
<name>A0AAJ4P3W1_ACILW</name>
<evidence type="ECO:0000313" key="2">
    <source>
        <dbReference type="EMBL" id="QXR07313.1"/>
    </source>
</evidence>
<reference evidence="2" key="1">
    <citation type="submission" date="2018-10" db="EMBL/GenBank/DDBJ databases">
        <authorList>
            <person name="D'Souza A.W."/>
            <person name="Potter R.F."/>
            <person name="Wallace M."/>
            <person name="Shupe A."/>
            <person name="Patel S."/>
            <person name="Sun S."/>
            <person name="Gul D."/>
            <person name="Kwon J.H."/>
            <person name="Andleeb S."/>
            <person name="Burnham C.-A.D."/>
            <person name="Dantas G."/>
        </authorList>
    </citation>
    <scope>NUCLEOTIDE SEQUENCE</scope>
    <source>
        <strain evidence="2">AL_065</strain>
    </source>
</reference>
<evidence type="ECO:0000313" key="3">
    <source>
        <dbReference type="Proteomes" id="UP000293391"/>
    </source>
</evidence>
<sequence length="264" mass="30747">MKSLIKNSTNFFPLSFEQEQFLSKEEVKCVNEFNNISAMTRLIGQVQIPEMLAALNEIVRRHEIFRTTFNISDQFLVQTIAAQFEIELPVVDFMEFSLDERDVQVQQYIKNEVHSQFNLSSGPLFRVFLLKLASEEYILLFIVHHIIFDISSFEVLNKELSTLYTAYVQNIPSPLSELSIQYADYAQWQHQHLNEMELKRQSAYWSKNLEGCSALLNLPLDRQRPAIQCFNGASYRFDIHETIVTSLKETCKQCDGTLLMLLQN</sequence>
<dbReference type="Gene3D" id="3.30.559.30">
    <property type="entry name" value="Nonribosomal peptide synthetase, condensation domain"/>
    <property type="match status" value="1"/>
</dbReference>
<reference evidence="2" key="3">
    <citation type="submission" date="2021-06" db="EMBL/GenBank/DDBJ databases">
        <authorList>
            <person name="Diorio-Toth L."/>
        </authorList>
    </citation>
    <scope>NUCLEOTIDE SEQUENCE</scope>
    <source>
        <strain evidence="2">AL_065</strain>
    </source>
</reference>
<dbReference type="Proteomes" id="UP000293391">
    <property type="component" value="Chromosome"/>
</dbReference>
<dbReference type="PANTHER" id="PTHR45398">
    <property type="match status" value="1"/>
</dbReference>
<dbReference type="GO" id="GO:0003824">
    <property type="term" value="F:catalytic activity"/>
    <property type="evidence" value="ECO:0007669"/>
    <property type="project" value="InterPro"/>
</dbReference>
<dbReference type="SUPFAM" id="SSF52777">
    <property type="entry name" value="CoA-dependent acyltransferases"/>
    <property type="match status" value="2"/>
</dbReference>
<dbReference type="AlphaFoldDB" id="A0AAJ4P3W1"/>
<reference evidence="2" key="2">
    <citation type="journal article" date="2019" name="Nat. Commun.">
        <title>Spatiotemporal dynamics of multidrug resistant bacteria on intensive care unit surfaces.</title>
        <authorList>
            <person name="D'Souza A.W."/>
            <person name="Potter R.F."/>
            <person name="Wallace M."/>
            <person name="Shupe A."/>
            <person name="Patel S."/>
            <person name="Sun X."/>
            <person name="Gul D."/>
            <person name="Kwon J.H."/>
            <person name="Andleeb S."/>
            <person name="Burnham C.D."/>
            <person name="Dantas G."/>
        </authorList>
    </citation>
    <scope>NUCLEOTIDE SEQUENCE</scope>
    <source>
        <strain evidence="2">AL_065</strain>
    </source>
</reference>
<dbReference type="EMBL" id="CP078045">
    <property type="protein sequence ID" value="QXR07313.1"/>
    <property type="molecule type" value="Genomic_DNA"/>
</dbReference>
<feature type="domain" description="Condensation" evidence="1">
    <location>
        <begin position="10"/>
        <end position="263"/>
    </location>
</feature>
<accession>A0AAJ4P3W1</accession>
<dbReference type="InterPro" id="IPR023213">
    <property type="entry name" value="CAT-like_dom_sf"/>
</dbReference>
<dbReference type="Gene3D" id="3.30.559.10">
    <property type="entry name" value="Chloramphenicol acetyltransferase-like domain"/>
    <property type="match status" value="1"/>
</dbReference>
<protein>
    <recommendedName>
        <fullName evidence="1">Condensation domain-containing protein</fullName>
    </recommendedName>
</protein>
<dbReference type="Pfam" id="PF00668">
    <property type="entry name" value="Condensation"/>
    <property type="match status" value="1"/>
</dbReference>
<organism evidence="2 3">
    <name type="scientific">Acinetobacter lwoffii</name>
    <dbReference type="NCBI Taxonomy" id="28090"/>
    <lineage>
        <taxon>Bacteria</taxon>
        <taxon>Pseudomonadati</taxon>
        <taxon>Pseudomonadota</taxon>
        <taxon>Gammaproteobacteria</taxon>
        <taxon>Moraxellales</taxon>
        <taxon>Moraxellaceae</taxon>
        <taxon>Acinetobacter</taxon>
    </lineage>
</organism>
<dbReference type="InterPro" id="IPR001242">
    <property type="entry name" value="Condensation_dom"/>
</dbReference>
<evidence type="ECO:0000259" key="1">
    <source>
        <dbReference type="Pfam" id="PF00668"/>
    </source>
</evidence>
<dbReference type="RefSeq" id="WP_005252326.1">
    <property type="nucleotide sequence ID" value="NZ_CP078045.1"/>
</dbReference>